<feature type="domain" description="DUF6794" evidence="1">
    <location>
        <begin position="29"/>
        <end position="107"/>
    </location>
</feature>
<proteinExistence type="predicted"/>
<evidence type="ECO:0000313" key="3">
    <source>
        <dbReference type="Proteomes" id="UP001162030"/>
    </source>
</evidence>
<protein>
    <recommendedName>
        <fullName evidence="1">DUF6794 domain-containing protein</fullName>
    </recommendedName>
</protein>
<organism evidence="2 3">
    <name type="scientific">Methylocaldum szegediense</name>
    <dbReference type="NCBI Taxonomy" id="73780"/>
    <lineage>
        <taxon>Bacteria</taxon>
        <taxon>Pseudomonadati</taxon>
        <taxon>Pseudomonadota</taxon>
        <taxon>Gammaproteobacteria</taxon>
        <taxon>Methylococcales</taxon>
        <taxon>Methylococcaceae</taxon>
        <taxon>Methylocaldum</taxon>
    </lineage>
</organism>
<dbReference type="InterPro" id="IPR046744">
    <property type="entry name" value="DUF6794"/>
</dbReference>
<accession>A0ABN8X308</accession>
<dbReference type="EMBL" id="OX458333">
    <property type="protein sequence ID" value="CAI8754150.1"/>
    <property type="molecule type" value="Genomic_DNA"/>
</dbReference>
<dbReference type="Proteomes" id="UP001162030">
    <property type="component" value="Chromosome"/>
</dbReference>
<keyword evidence="3" id="KW-1185">Reference proteome</keyword>
<evidence type="ECO:0000313" key="2">
    <source>
        <dbReference type="EMBL" id="CAI8754150.1"/>
    </source>
</evidence>
<dbReference type="Pfam" id="PF20594">
    <property type="entry name" value="DUF6794"/>
    <property type="match status" value="1"/>
</dbReference>
<evidence type="ECO:0000259" key="1">
    <source>
        <dbReference type="Pfam" id="PF20594"/>
    </source>
</evidence>
<reference evidence="2 3" key="1">
    <citation type="submission" date="2023-03" db="EMBL/GenBank/DDBJ databases">
        <authorList>
            <person name="Pearce D."/>
        </authorList>
    </citation>
    <scope>NUCLEOTIDE SEQUENCE [LARGE SCALE GENOMIC DNA]</scope>
    <source>
        <strain evidence="2">Msz</strain>
    </source>
</reference>
<gene>
    <name evidence="2" type="ORF">MSZNOR_0707</name>
</gene>
<sequence length="109" mass="12259">MISTSLRSLLKKMNNPLQSSRSDADQRLPRTLQEAVDQLILLLTQAEKDKIAAAPDADTIIVHFSLGAYIRKVFGLWRGNKALMASCRALNPEDASSVIIRELWARLRR</sequence>
<name>A0ABN8X308_9GAMM</name>